<protein>
    <recommendedName>
        <fullName evidence="3">Tesmin/TSO1-like CXC domain-containing protein</fullName>
    </recommendedName>
</protein>
<accession>A0AAD7WN01</accession>
<keyword evidence="2" id="KW-1185">Reference proteome</keyword>
<gene>
    <name evidence="1" type="ORF">AAFF_G00361810</name>
</gene>
<proteinExistence type="predicted"/>
<evidence type="ECO:0000313" key="1">
    <source>
        <dbReference type="EMBL" id="KAJ8402867.1"/>
    </source>
</evidence>
<evidence type="ECO:0000313" key="2">
    <source>
        <dbReference type="Proteomes" id="UP001221898"/>
    </source>
</evidence>
<name>A0AAD7WN01_9TELE</name>
<dbReference type="Proteomes" id="UP001221898">
    <property type="component" value="Unassembled WGS sequence"/>
</dbReference>
<sequence>MADTNPAAIATTQILKFNSVKHKRTRGTTSSTSVRHSVAQETPLPIYIGMMLHAHTRKKELVDRLSHLGLSISYDRVLQLSAQMGNSVCQQFHRERVVCPPKMRGQVFTTAAVDNIDHNPSATTSKDSFHGTAISLIQHPSYTGEGVDRSIVIVGGSGDARSKTVAPLPHYYTDVPPVTSSIKKSPVPAARVASLTRGDFKQQTDEEYQWLGNAKRVLEDNTGTVDNDNTSWAAFHASRQPPDAQVICPTSLLPLFLESAHTVAMIRHSMDVVKNAVEHLNPGQTPVVTFDQPLFALAKQIQWKWPESYGEDQIVVMFGGLHIEMVALKTLGDWLQRSGWVQALVQAEIATAGTADSFLRASHVLRTRRAHQVTAAALYILQHRAYNHYCLGETRDAEDLPEFEDWCCQRGEDIPQFHYWATVLELELLVLVYVRSLRQGSLMMYLDALTELVPWFHALDHTHYARWIPVHLKDMAELTTKHPDVARKFREGHFTVQKTQRVFSSIPIDQAHEQNNACIKGDGGAVGLTDNPSALRRWMVAGPEVARMFALVGVIEEMGNPFEEESQDVVKLDTKEIAGPAAVETVMNAKRIGQEQFEAFTRECLLDRTKAVDDPIPRNKLKVFSTSTPRSQSKGQQQLASIKNDRELFARLYIGCQTRDGNLEEFFRHENQACPPALSDGGSLCTGTKYDLLTCLEEVSDAKTETPVTTCIVLDGAAIVQMLKPSASKTFEEYAQQIFIPYMSTKLQTVSRLDLVWDTYLADSLKGSTRAKRGQGVRRRVVAAAAIPGNWQNFLRVDSNKTELFRFLSAALMEWFDQEDKQLVITDGEAVLSKPLLPDLTSLAPCNHEEADSRMLLHASHAGQHGHHAILIRTVDTDVVVLAVSLAQELQPEDELWLAFGTGQSFRYLAAHEIAAGLGREKARALPMFHALTGCDTVSSFARHGKKTAWAVWTVLPELTEALLLLSSAPCDIPDDAMRIIERFVILLYDRTSKCTDIDKARRKLFARKNNVQLIPPTKAALEEHVKRAVYQGGHVWGQILLPAPELPPPTNWGWSRTGEGQYTPYWTRLPEAAHSCIELVSCKCKKGCVSRCKCKKAALQCTALCVCEGDCT</sequence>
<reference evidence="1" key="1">
    <citation type="journal article" date="2023" name="Science">
        <title>Genome structures resolve the early diversification of teleost fishes.</title>
        <authorList>
            <person name="Parey E."/>
            <person name="Louis A."/>
            <person name="Montfort J."/>
            <person name="Bouchez O."/>
            <person name="Roques C."/>
            <person name="Iampietro C."/>
            <person name="Lluch J."/>
            <person name="Castinel A."/>
            <person name="Donnadieu C."/>
            <person name="Desvignes T."/>
            <person name="Floi Bucao C."/>
            <person name="Jouanno E."/>
            <person name="Wen M."/>
            <person name="Mejri S."/>
            <person name="Dirks R."/>
            <person name="Jansen H."/>
            <person name="Henkel C."/>
            <person name="Chen W.J."/>
            <person name="Zahm M."/>
            <person name="Cabau C."/>
            <person name="Klopp C."/>
            <person name="Thompson A.W."/>
            <person name="Robinson-Rechavi M."/>
            <person name="Braasch I."/>
            <person name="Lecointre G."/>
            <person name="Bobe J."/>
            <person name="Postlethwait J.H."/>
            <person name="Berthelot C."/>
            <person name="Roest Crollius H."/>
            <person name="Guiguen Y."/>
        </authorList>
    </citation>
    <scope>NUCLEOTIDE SEQUENCE</scope>
    <source>
        <strain evidence="1">NC1722</strain>
    </source>
</reference>
<dbReference type="PANTHER" id="PTHR47018:SF1">
    <property type="entry name" value="TESMIN_TSO1-LIKE CXC DOMAIN-CONTAINING PROTEIN"/>
    <property type="match status" value="1"/>
</dbReference>
<dbReference type="PANTHER" id="PTHR47018">
    <property type="entry name" value="CXC DOMAIN-CONTAINING PROTEIN-RELATED"/>
    <property type="match status" value="1"/>
</dbReference>
<comment type="caution">
    <text evidence="1">The sequence shown here is derived from an EMBL/GenBank/DDBJ whole genome shotgun (WGS) entry which is preliminary data.</text>
</comment>
<dbReference type="AlphaFoldDB" id="A0AAD7WN01"/>
<dbReference type="EMBL" id="JAINUG010000061">
    <property type="protein sequence ID" value="KAJ8402867.1"/>
    <property type="molecule type" value="Genomic_DNA"/>
</dbReference>
<evidence type="ECO:0008006" key="3">
    <source>
        <dbReference type="Google" id="ProtNLM"/>
    </source>
</evidence>
<organism evidence="1 2">
    <name type="scientific">Aldrovandia affinis</name>
    <dbReference type="NCBI Taxonomy" id="143900"/>
    <lineage>
        <taxon>Eukaryota</taxon>
        <taxon>Metazoa</taxon>
        <taxon>Chordata</taxon>
        <taxon>Craniata</taxon>
        <taxon>Vertebrata</taxon>
        <taxon>Euteleostomi</taxon>
        <taxon>Actinopterygii</taxon>
        <taxon>Neopterygii</taxon>
        <taxon>Teleostei</taxon>
        <taxon>Notacanthiformes</taxon>
        <taxon>Halosauridae</taxon>
        <taxon>Aldrovandia</taxon>
    </lineage>
</organism>